<feature type="binding site" evidence="10">
    <location>
        <position position="253"/>
    </location>
    <ligand>
        <name>ATP</name>
        <dbReference type="ChEBI" id="CHEBI:30616"/>
    </ligand>
</feature>
<dbReference type="EC" id="6.1.1.17" evidence="10"/>
<feature type="short sequence motif" description="'HIGH' region" evidence="10">
    <location>
        <begin position="11"/>
        <end position="21"/>
    </location>
</feature>
<feature type="binding site" evidence="10">
    <location>
        <position position="138"/>
    </location>
    <ligand>
        <name>Zn(2+)</name>
        <dbReference type="ChEBI" id="CHEBI:29105"/>
    </ligand>
</feature>
<dbReference type="FunFam" id="3.40.50.620:FF:000007">
    <property type="entry name" value="Glutamate--tRNA ligase"/>
    <property type="match status" value="1"/>
</dbReference>
<evidence type="ECO:0000256" key="4">
    <source>
        <dbReference type="ARBA" id="ARBA00022490"/>
    </source>
</evidence>
<evidence type="ECO:0000256" key="2">
    <source>
        <dbReference type="ARBA" id="ARBA00007894"/>
    </source>
</evidence>
<keyword evidence="7 10" id="KW-0067">ATP-binding</keyword>
<dbReference type="SUPFAM" id="SSF48163">
    <property type="entry name" value="An anticodon-binding domain of class I aminoacyl-tRNA synthetases"/>
    <property type="match status" value="1"/>
</dbReference>
<dbReference type="GO" id="GO:0005524">
    <property type="term" value="F:ATP binding"/>
    <property type="evidence" value="ECO:0007669"/>
    <property type="project" value="UniProtKB-UniRule"/>
</dbReference>
<keyword evidence="5 10" id="KW-0436">Ligase</keyword>
<evidence type="ECO:0000256" key="3">
    <source>
        <dbReference type="ARBA" id="ARBA00011245"/>
    </source>
</evidence>
<dbReference type="InterPro" id="IPR020751">
    <property type="entry name" value="aa-tRNA-synth_I_codon-bd_sub2"/>
</dbReference>
<reference evidence="13 14" key="1">
    <citation type="submission" date="2017-06" db="EMBL/GenBank/DDBJ databases">
        <authorList>
            <person name="Kim H.J."/>
            <person name="Triplett B.A."/>
        </authorList>
    </citation>
    <scope>NUCLEOTIDE SEQUENCE [LARGE SCALE GENOMIC DNA]</scope>
    <source>
        <strain evidence="13 14">DSM 14713</strain>
    </source>
</reference>
<dbReference type="InterPro" id="IPR049940">
    <property type="entry name" value="GluQ/Sye"/>
</dbReference>
<dbReference type="KEGG" id="mbd:MEBOL_000546"/>
<accession>A0A250I7G7</accession>
<dbReference type="GO" id="GO:0006424">
    <property type="term" value="P:glutamyl-tRNA aminoacylation"/>
    <property type="evidence" value="ECO:0007669"/>
    <property type="project" value="UniProtKB-UniRule"/>
</dbReference>
<dbReference type="InterPro" id="IPR045462">
    <property type="entry name" value="aa-tRNA-synth_I_cd-bd"/>
</dbReference>
<dbReference type="PANTHER" id="PTHR43311">
    <property type="entry name" value="GLUTAMATE--TRNA LIGASE"/>
    <property type="match status" value="1"/>
</dbReference>
<name>A0A250I7G7_9BACT</name>
<keyword evidence="9 10" id="KW-0030">Aminoacyl-tRNA synthetase</keyword>
<evidence type="ECO:0000256" key="8">
    <source>
        <dbReference type="ARBA" id="ARBA00022917"/>
    </source>
</evidence>
<feature type="binding site" evidence="10">
    <location>
        <position position="140"/>
    </location>
    <ligand>
        <name>Zn(2+)</name>
        <dbReference type="ChEBI" id="CHEBI:29105"/>
    </ligand>
</feature>
<comment type="subunit">
    <text evidence="3 10">Monomer.</text>
</comment>
<keyword evidence="10" id="KW-0479">Metal-binding</keyword>
<dbReference type="GO" id="GO:0004818">
    <property type="term" value="F:glutamate-tRNA ligase activity"/>
    <property type="evidence" value="ECO:0007669"/>
    <property type="project" value="UniProtKB-UniRule"/>
</dbReference>
<dbReference type="InterPro" id="IPR000924">
    <property type="entry name" value="Glu/Gln-tRNA-synth"/>
</dbReference>
<feature type="binding site" evidence="10">
    <location>
        <position position="110"/>
    </location>
    <ligand>
        <name>Zn(2+)</name>
        <dbReference type="ChEBI" id="CHEBI:29105"/>
    </ligand>
</feature>
<dbReference type="Gene3D" id="1.10.10.350">
    <property type="match status" value="1"/>
</dbReference>
<evidence type="ECO:0000256" key="6">
    <source>
        <dbReference type="ARBA" id="ARBA00022741"/>
    </source>
</evidence>
<proteinExistence type="inferred from homology"/>
<feature type="domain" description="Glutamyl/glutaminyl-tRNA synthetase class Ib catalytic" evidence="11">
    <location>
        <begin position="6"/>
        <end position="319"/>
    </location>
</feature>
<dbReference type="Proteomes" id="UP000217289">
    <property type="component" value="Chromosome"/>
</dbReference>
<sequence length="479" mass="53339">MASAPRVRFAPSPTGYLHIGGARTALFNYLYAKRNGGVFILRIEDTDQERSTPESVKAILDGLTWLGIDWDEGPGKEGSAAPYFQTQRLDLYKKYAEQLIAEGKAYRCYCTREEIDARRAAVEKATGKPGTYKYEGTCRDLKEAPPGRTAVIRFKMPSQEGEVTFDDKALGPITKAYSDLDDWVMLRADGIPLYNYGCVIDDHTMDITLVGRGQEHVNSTFPQLMLYQALGWKPPEFAHFPLILGPDREKLSKRKHPEADVMLHKRNGILPEALLNFVVRLGWSHGNDEVISREQMIEWFDFDHVGTTSGVWNPEKLQWLNQQWLKLLAPAVVAATLADFLVAKGVQIKSGDPRLERVVLAFRERAKTQQEMADMALKYFQHGVTLEEKAAAKHLTAESKPLLTQVREQAAALPEWSAASLDEVVKKVSEQAAVGMGKVAQPVRVAVTGGTVSPGIGETLELLGREETLHRLDAALARP</sequence>
<evidence type="ECO:0000256" key="7">
    <source>
        <dbReference type="ARBA" id="ARBA00022840"/>
    </source>
</evidence>
<dbReference type="SUPFAM" id="SSF52374">
    <property type="entry name" value="Nucleotidylyl transferase"/>
    <property type="match status" value="1"/>
</dbReference>
<comment type="function">
    <text evidence="10">Catalyzes the attachment of glutamate to tRNA(Glu) in a two-step reaction: glutamate is first activated by ATP to form Glu-AMP and then transferred to the acceptor end of tRNA(Glu).</text>
</comment>
<dbReference type="GO" id="GO:0000049">
    <property type="term" value="F:tRNA binding"/>
    <property type="evidence" value="ECO:0007669"/>
    <property type="project" value="InterPro"/>
</dbReference>
<evidence type="ECO:0000313" key="13">
    <source>
        <dbReference type="EMBL" id="ATB27111.1"/>
    </source>
</evidence>
<dbReference type="InterPro" id="IPR008925">
    <property type="entry name" value="aa_tRNA-synth_I_cd-bd_sf"/>
</dbReference>
<keyword evidence="8 10" id="KW-0648">Protein biosynthesis</keyword>
<dbReference type="NCBIfam" id="TIGR00464">
    <property type="entry name" value="gltX_bact"/>
    <property type="match status" value="1"/>
</dbReference>
<feature type="binding site" evidence="10">
    <location>
        <position position="108"/>
    </location>
    <ligand>
        <name>Zn(2+)</name>
        <dbReference type="ChEBI" id="CHEBI:29105"/>
    </ligand>
</feature>
<protein>
    <recommendedName>
        <fullName evidence="10">Glutamate--tRNA ligase</fullName>
        <ecNumber evidence="10">6.1.1.17</ecNumber>
    </recommendedName>
    <alternativeName>
        <fullName evidence="10">Glutamyl-tRNA synthetase</fullName>
        <shortName evidence="10">GluRS</shortName>
    </alternativeName>
</protein>
<dbReference type="GO" id="GO:0005829">
    <property type="term" value="C:cytosol"/>
    <property type="evidence" value="ECO:0007669"/>
    <property type="project" value="TreeGrafter"/>
</dbReference>
<evidence type="ECO:0000256" key="9">
    <source>
        <dbReference type="ARBA" id="ARBA00023146"/>
    </source>
</evidence>
<evidence type="ECO:0000256" key="5">
    <source>
        <dbReference type="ARBA" id="ARBA00022598"/>
    </source>
</evidence>
<evidence type="ECO:0000256" key="10">
    <source>
        <dbReference type="HAMAP-Rule" id="MF_00022"/>
    </source>
</evidence>
<evidence type="ECO:0000256" key="1">
    <source>
        <dbReference type="ARBA" id="ARBA00004496"/>
    </source>
</evidence>
<evidence type="ECO:0000259" key="12">
    <source>
        <dbReference type="Pfam" id="PF19269"/>
    </source>
</evidence>
<dbReference type="EMBL" id="CP022163">
    <property type="protein sequence ID" value="ATB27111.1"/>
    <property type="molecule type" value="Genomic_DNA"/>
</dbReference>
<comment type="catalytic activity">
    <reaction evidence="10">
        <text>tRNA(Glu) + L-glutamate + ATP = L-glutamyl-tRNA(Glu) + AMP + diphosphate</text>
        <dbReference type="Rhea" id="RHEA:23540"/>
        <dbReference type="Rhea" id="RHEA-COMP:9663"/>
        <dbReference type="Rhea" id="RHEA-COMP:9680"/>
        <dbReference type="ChEBI" id="CHEBI:29985"/>
        <dbReference type="ChEBI" id="CHEBI:30616"/>
        <dbReference type="ChEBI" id="CHEBI:33019"/>
        <dbReference type="ChEBI" id="CHEBI:78442"/>
        <dbReference type="ChEBI" id="CHEBI:78520"/>
        <dbReference type="ChEBI" id="CHEBI:456215"/>
        <dbReference type="EC" id="6.1.1.17"/>
    </reaction>
</comment>
<keyword evidence="14" id="KW-1185">Reference proteome</keyword>
<dbReference type="InterPro" id="IPR004527">
    <property type="entry name" value="Glu-tRNA-ligase_bac/mito"/>
</dbReference>
<dbReference type="Gene3D" id="3.40.50.620">
    <property type="entry name" value="HUPs"/>
    <property type="match status" value="1"/>
</dbReference>
<organism evidence="13 14">
    <name type="scientific">Melittangium boletus DSM 14713</name>
    <dbReference type="NCBI Taxonomy" id="1294270"/>
    <lineage>
        <taxon>Bacteria</taxon>
        <taxon>Pseudomonadati</taxon>
        <taxon>Myxococcota</taxon>
        <taxon>Myxococcia</taxon>
        <taxon>Myxococcales</taxon>
        <taxon>Cystobacterineae</taxon>
        <taxon>Archangiaceae</taxon>
        <taxon>Melittangium</taxon>
    </lineage>
</organism>
<dbReference type="AlphaFoldDB" id="A0A250I7G7"/>
<dbReference type="HAMAP" id="MF_00022">
    <property type="entry name" value="Glu_tRNA_synth_type1"/>
    <property type="match status" value="1"/>
</dbReference>
<dbReference type="PROSITE" id="PS00178">
    <property type="entry name" value="AA_TRNA_LIGASE_I"/>
    <property type="match status" value="1"/>
</dbReference>
<evidence type="ECO:0000313" key="14">
    <source>
        <dbReference type="Proteomes" id="UP000217289"/>
    </source>
</evidence>
<dbReference type="InterPro" id="IPR001412">
    <property type="entry name" value="aa-tRNA-synth_I_CS"/>
</dbReference>
<comment type="similarity">
    <text evidence="2 10">Belongs to the class-I aminoacyl-tRNA synthetase family. Glutamate--tRNA ligase type 1 subfamily.</text>
</comment>
<dbReference type="InterPro" id="IPR033910">
    <property type="entry name" value="GluRS_core"/>
</dbReference>
<gene>
    <name evidence="10" type="primary">gltX</name>
    <name evidence="13" type="ORF">MEBOL_000546</name>
</gene>
<dbReference type="InterPro" id="IPR020058">
    <property type="entry name" value="Glu/Gln-tRNA-synth_Ib_cat-dom"/>
</dbReference>
<dbReference type="Pfam" id="PF00749">
    <property type="entry name" value="tRNA-synt_1c"/>
    <property type="match status" value="1"/>
</dbReference>
<dbReference type="OrthoDB" id="9807503at2"/>
<feature type="short sequence motif" description="'KMSKS' region" evidence="10">
    <location>
        <begin position="250"/>
        <end position="254"/>
    </location>
</feature>
<keyword evidence="6 10" id="KW-0547">Nucleotide-binding</keyword>
<keyword evidence="10" id="KW-0862">Zinc</keyword>
<comment type="subcellular location">
    <subcellularLocation>
        <location evidence="1 10">Cytoplasm</location>
    </subcellularLocation>
</comment>
<dbReference type="PANTHER" id="PTHR43311:SF2">
    <property type="entry name" value="GLUTAMATE--TRNA LIGASE, MITOCHONDRIAL-RELATED"/>
    <property type="match status" value="1"/>
</dbReference>
<feature type="domain" description="Aminoacyl-tRNA synthetase class I anticodon-binding" evidence="12">
    <location>
        <begin position="341"/>
        <end position="476"/>
    </location>
</feature>
<dbReference type="Pfam" id="PF19269">
    <property type="entry name" value="Anticodon_2"/>
    <property type="match status" value="1"/>
</dbReference>
<evidence type="ECO:0000259" key="11">
    <source>
        <dbReference type="Pfam" id="PF00749"/>
    </source>
</evidence>
<dbReference type="InterPro" id="IPR014729">
    <property type="entry name" value="Rossmann-like_a/b/a_fold"/>
</dbReference>
<dbReference type="RefSeq" id="WP_095975959.1">
    <property type="nucleotide sequence ID" value="NZ_CP022163.1"/>
</dbReference>
<comment type="cofactor">
    <cofactor evidence="10">
        <name>Zn(2+)</name>
        <dbReference type="ChEBI" id="CHEBI:29105"/>
    </cofactor>
    <text evidence="10">Binds 1 zinc ion per subunit.</text>
</comment>
<dbReference type="GO" id="GO:0008270">
    <property type="term" value="F:zinc ion binding"/>
    <property type="evidence" value="ECO:0007669"/>
    <property type="project" value="UniProtKB-UniRule"/>
</dbReference>
<dbReference type="PRINTS" id="PR00987">
    <property type="entry name" value="TRNASYNTHGLU"/>
</dbReference>
<keyword evidence="4 10" id="KW-0963">Cytoplasm</keyword>
<dbReference type="CDD" id="cd00808">
    <property type="entry name" value="GluRS_core"/>
    <property type="match status" value="1"/>
</dbReference>